<keyword evidence="2" id="KW-1185">Reference proteome</keyword>
<feature type="non-terminal residue" evidence="1">
    <location>
        <position position="1"/>
    </location>
</feature>
<accession>A0ACC3DG92</accession>
<dbReference type="Proteomes" id="UP001186974">
    <property type="component" value="Unassembled WGS sequence"/>
</dbReference>
<evidence type="ECO:0000313" key="1">
    <source>
        <dbReference type="EMBL" id="KAK3070363.1"/>
    </source>
</evidence>
<dbReference type="EMBL" id="JAWDJW010004975">
    <property type="protein sequence ID" value="KAK3070363.1"/>
    <property type="molecule type" value="Genomic_DNA"/>
</dbReference>
<organism evidence="1 2">
    <name type="scientific">Coniosporium uncinatum</name>
    <dbReference type="NCBI Taxonomy" id="93489"/>
    <lineage>
        <taxon>Eukaryota</taxon>
        <taxon>Fungi</taxon>
        <taxon>Dikarya</taxon>
        <taxon>Ascomycota</taxon>
        <taxon>Pezizomycotina</taxon>
        <taxon>Dothideomycetes</taxon>
        <taxon>Dothideomycetes incertae sedis</taxon>
        <taxon>Coniosporium</taxon>
    </lineage>
</organism>
<reference evidence="1" key="1">
    <citation type="submission" date="2024-09" db="EMBL/GenBank/DDBJ databases">
        <title>Black Yeasts Isolated from many extreme environments.</title>
        <authorList>
            <person name="Coleine C."/>
            <person name="Stajich J.E."/>
            <person name="Selbmann L."/>
        </authorList>
    </citation>
    <scope>NUCLEOTIDE SEQUENCE</scope>
    <source>
        <strain evidence="1">CCFEE 5737</strain>
    </source>
</reference>
<proteinExistence type="predicted"/>
<evidence type="ECO:0000313" key="2">
    <source>
        <dbReference type="Proteomes" id="UP001186974"/>
    </source>
</evidence>
<sequence length="58" mass="6711">AYTDWWRFFDASGRQTETTFLKLHEIYGDIVRIGPNALSFADPRGLKYIYGLNKGLVK</sequence>
<feature type="non-terminal residue" evidence="1">
    <location>
        <position position="58"/>
    </location>
</feature>
<gene>
    <name evidence="1" type="ORF">LTS18_015120</name>
</gene>
<protein>
    <submittedName>
        <fullName evidence="1">Uncharacterized protein</fullName>
    </submittedName>
</protein>
<name>A0ACC3DG92_9PEZI</name>
<comment type="caution">
    <text evidence="1">The sequence shown here is derived from an EMBL/GenBank/DDBJ whole genome shotgun (WGS) entry which is preliminary data.</text>
</comment>